<dbReference type="Proteomes" id="UP000318733">
    <property type="component" value="Unassembled WGS sequence"/>
</dbReference>
<organism evidence="14 15">
    <name type="scientific">Mucilaginibacter corticis</name>
    <dbReference type="NCBI Taxonomy" id="2597670"/>
    <lineage>
        <taxon>Bacteria</taxon>
        <taxon>Pseudomonadati</taxon>
        <taxon>Bacteroidota</taxon>
        <taxon>Sphingobacteriia</taxon>
        <taxon>Sphingobacteriales</taxon>
        <taxon>Sphingobacteriaceae</taxon>
        <taxon>Mucilaginibacter</taxon>
    </lineage>
</organism>
<evidence type="ECO:0000256" key="7">
    <source>
        <dbReference type="ARBA" id="ARBA00023002"/>
    </source>
</evidence>
<comment type="similarity">
    <text evidence="2">Belongs to the fatty acid desaturase type 2 family.</text>
</comment>
<keyword evidence="6 12" id="KW-1133">Transmembrane helix</keyword>
<protein>
    <submittedName>
        <fullName evidence="14">Acyl-CoA desaturase</fullName>
    </submittedName>
</protein>
<keyword evidence="15" id="KW-1185">Reference proteome</keyword>
<dbReference type="GO" id="GO:0016020">
    <property type="term" value="C:membrane"/>
    <property type="evidence" value="ECO:0007669"/>
    <property type="project" value="UniProtKB-SubCell"/>
</dbReference>
<sequence>MAFLNNVLEPPAYGWTDANGDLAKPTPKQLFKEFFSRLNVFKDKKNWLSFTSWMMIVVLAPFLFLFIFKYFTIKLLIVAFVYSMIVMGTHGTIWHHRYCTHGAYQFSNGFWRFFTQNLTLKIIPEEIYAVSHHVHHALSDQPGDPYNAQGGFLYCFLADVNHQPINRQMSEKDYNCCVKLMKHTGVQVNTYTQYQKWGTLANPLKTVLSVALSWGLWFAAFYLFGGIGLACAMFGAAGFWAVGVRTFNYEGHGKGEDKRRDGIDFNRDDMSINQVWPGIVAGEWHNNHHAYPNSARSGFKPWQVDSAWYYIKFMSMIGAVSSYRDSKEQFYSDHYGIQKAGKASIKASPVEVFAIPEEALIVETV</sequence>
<evidence type="ECO:0000256" key="3">
    <source>
        <dbReference type="ARBA" id="ARBA00022516"/>
    </source>
</evidence>
<comment type="subcellular location">
    <subcellularLocation>
        <location evidence="1">Membrane</location>
        <topology evidence="1">Multi-pass membrane protein</topology>
    </subcellularLocation>
</comment>
<accession>A0A556MLA9</accession>
<evidence type="ECO:0000256" key="5">
    <source>
        <dbReference type="ARBA" id="ARBA00022832"/>
    </source>
</evidence>
<evidence type="ECO:0000256" key="12">
    <source>
        <dbReference type="SAM" id="Phobius"/>
    </source>
</evidence>
<dbReference type="EMBL" id="VLPK01000002">
    <property type="protein sequence ID" value="TSJ40673.1"/>
    <property type="molecule type" value="Genomic_DNA"/>
</dbReference>
<evidence type="ECO:0000256" key="4">
    <source>
        <dbReference type="ARBA" id="ARBA00022692"/>
    </source>
</evidence>
<evidence type="ECO:0000313" key="15">
    <source>
        <dbReference type="Proteomes" id="UP000318733"/>
    </source>
</evidence>
<keyword evidence="3" id="KW-0444">Lipid biosynthesis</keyword>
<dbReference type="PANTHER" id="PTHR11351:SF31">
    <property type="entry name" value="DESATURASE 1, ISOFORM A-RELATED"/>
    <property type="match status" value="1"/>
</dbReference>
<evidence type="ECO:0000259" key="13">
    <source>
        <dbReference type="Pfam" id="PF00487"/>
    </source>
</evidence>
<evidence type="ECO:0000256" key="9">
    <source>
        <dbReference type="ARBA" id="ARBA00023098"/>
    </source>
</evidence>
<gene>
    <name evidence="14" type="ORF">FO440_13080</name>
</gene>
<evidence type="ECO:0000256" key="8">
    <source>
        <dbReference type="ARBA" id="ARBA00023004"/>
    </source>
</evidence>
<dbReference type="GO" id="GO:0006633">
    <property type="term" value="P:fatty acid biosynthetic process"/>
    <property type="evidence" value="ECO:0007669"/>
    <property type="project" value="UniProtKB-KW"/>
</dbReference>
<keyword evidence="4 12" id="KW-0812">Transmembrane</keyword>
<evidence type="ECO:0000256" key="1">
    <source>
        <dbReference type="ARBA" id="ARBA00004141"/>
    </source>
</evidence>
<keyword evidence="9" id="KW-0443">Lipid metabolism</keyword>
<evidence type="ECO:0000256" key="11">
    <source>
        <dbReference type="ARBA" id="ARBA00023160"/>
    </source>
</evidence>
<evidence type="ECO:0000256" key="6">
    <source>
        <dbReference type="ARBA" id="ARBA00022989"/>
    </source>
</evidence>
<keyword evidence="5" id="KW-0276">Fatty acid metabolism</keyword>
<keyword evidence="11" id="KW-0275">Fatty acid biosynthesis</keyword>
<feature type="transmembrane region" description="Helical" evidence="12">
    <location>
        <begin position="47"/>
        <end position="68"/>
    </location>
</feature>
<name>A0A556MLA9_9SPHI</name>
<evidence type="ECO:0000256" key="2">
    <source>
        <dbReference type="ARBA" id="ARBA00008749"/>
    </source>
</evidence>
<feature type="transmembrane region" description="Helical" evidence="12">
    <location>
        <begin position="75"/>
        <end position="94"/>
    </location>
</feature>
<dbReference type="InterPro" id="IPR005804">
    <property type="entry name" value="FA_desaturase_dom"/>
</dbReference>
<dbReference type="InterPro" id="IPR015876">
    <property type="entry name" value="Acyl-CoA_DS"/>
</dbReference>
<evidence type="ECO:0000256" key="10">
    <source>
        <dbReference type="ARBA" id="ARBA00023136"/>
    </source>
</evidence>
<feature type="transmembrane region" description="Helical" evidence="12">
    <location>
        <begin position="214"/>
        <end position="242"/>
    </location>
</feature>
<dbReference type="RefSeq" id="WP_144248710.1">
    <property type="nucleotide sequence ID" value="NZ_VLPK01000002.1"/>
</dbReference>
<dbReference type="Pfam" id="PF00487">
    <property type="entry name" value="FA_desaturase"/>
    <property type="match status" value="1"/>
</dbReference>
<dbReference type="GO" id="GO:0016717">
    <property type="term" value="F:oxidoreductase activity, acting on paired donors, with oxidation of a pair of donors resulting in the reduction of molecular oxygen to two molecules of water"/>
    <property type="evidence" value="ECO:0007669"/>
    <property type="project" value="InterPro"/>
</dbReference>
<comment type="caution">
    <text evidence="14">The sequence shown here is derived from an EMBL/GenBank/DDBJ whole genome shotgun (WGS) entry which is preliminary data.</text>
</comment>
<keyword evidence="10 12" id="KW-0472">Membrane</keyword>
<dbReference type="AlphaFoldDB" id="A0A556MLA9"/>
<keyword evidence="8" id="KW-0408">Iron</keyword>
<reference evidence="14 15" key="1">
    <citation type="submission" date="2019-07" db="EMBL/GenBank/DDBJ databases">
        <authorList>
            <person name="Huq M.A."/>
        </authorList>
    </citation>
    <scope>NUCLEOTIDE SEQUENCE [LARGE SCALE GENOMIC DNA]</scope>
    <source>
        <strain evidence="14 15">MAH-19</strain>
    </source>
</reference>
<dbReference type="PANTHER" id="PTHR11351">
    <property type="entry name" value="ACYL-COA DESATURASE"/>
    <property type="match status" value="1"/>
</dbReference>
<evidence type="ECO:0000313" key="14">
    <source>
        <dbReference type="EMBL" id="TSJ40673.1"/>
    </source>
</evidence>
<keyword evidence="7" id="KW-0560">Oxidoreductase</keyword>
<proteinExistence type="inferred from homology"/>
<feature type="domain" description="Fatty acid desaturase" evidence="13">
    <location>
        <begin position="78"/>
        <end position="293"/>
    </location>
</feature>
<dbReference type="OrthoDB" id="19906at2"/>